<dbReference type="Proteomes" id="UP000187283">
    <property type="component" value="Unassembled WGS sequence"/>
</dbReference>
<comment type="caution">
    <text evidence="1">The sequence shown here is derived from an EMBL/GenBank/DDBJ whole genome shotgun (WGS) entry which is preliminary data.</text>
</comment>
<sequence length="420" mass="48252">MNTVPSMDNNKGIQTYASTAKKGNVPLYEKTRIIKKSEKDHKVRHVSVIGWITGEESKQAKILSIGSSDLKLGCMLKEYDEQWEIRAEEILDKLGDIPTNPEMDWKRKIFFVKFRNLEDVKKAKESQIEVENRQILFQETYKYGEEYKILTIPSFSKPTIWKLVDDLYNEFNSIGDVIDITALKHESKERYLSKNLKILIKINKEVDIPTHIESCGEKVIIMWIGSPPICTYCKKADHWKKECTELDKKIKRSRSARPRNIKKVFIKDLEVNTVDKNKDIHKETIEPKGDEEIISSSLKLNLTPVTQIEKEQALGRISINEDIYNEPNSILKEINSLQIHKNVENNSLNASENKNTITKTAEKRVKLRIKKGQNVQNILGKKAMEKIKKIKSAISESNRLDGLASLALSESNLIGIENES</sequence>
<evidence type="ECO:0000313" key="1">
    <source>
        <dbReference type="EMBL" id="OMJ23338.1"/>
    </source>
</evidence>
<proteinExistence type="predicted"/>
<accession>A0A1R1Y8Y8</accession>
<name>A0A1R1Y8Y8_9FUNG</name>
<gene>
    <name evidence="1" type="ORF">AYI70_g2321</name>
</gene>
<dbReference type="AlphaFoldDB" id="A0A1R1Y8Y8"/>
<evidence type="ECO:0000313" key="2">
    <source>
        <dbReference type="Proteomes" id="UP000187283"/>
    </source>
</evidence>
<evidence type="ECO:0008006" key="3">
    <source>
        <dbReference type="Google" id="ProtNLM"/>
    </source>
</evidence>
<protein>
    <recommendedName>
        <fullName evidence="3">CCHC-type domain-containing protein</fullName>
    </recommendedName>
</protein>
<organism evidence="1 2">
    <name type="scientific">Smittium culicis</name>
    <dbReference type="NCBI Taxonomy" id="133412"/>
    <lineage>
        <taxon>Eukaryota</taxon>
        <taxon>Fungi</taxon>
        <taxon>Fungi incertae sedis</taxon>
        <taxon>Zoopagomycota</taxon>
        <taxon>Kickxellomycotina</taxon>
        <taxon>Harpellomycetes</taxon>
        <taxon>Harpellales</taxon>
        <taxon>Legeriomycetaceae</taxon>
        <taxon>Smittium</taxon>
    </lineage>
</organism>
<keyword evidence="2" id="KW-1185">Reference proteome</keyword>
<dbReference type="EMBL" id="LSSN01000557">
    <property type="protein sequence ID" value="OMJ23338.1"/>
    <property type="molecule type" value="Genomic_DNA"/>
</dbReference>
<reference evidence="1 2" key="1">
    <citation type="submission" date="2017-01" db="EMBL/GenBank/DDBJ databases">
        <authorList>
            <person name="Mah S.A."/>
            <person name="Swanson W.J."/>
            <person name="Moy G.W."/>
            <person name="Vacquier V.D."/>
        </authorList>
    </citation>
    <scope>NUCLEOTIDE SEQUENCE [LARGE SCALE GENOMIC DNA]</scope>
    <source>
        <strain evidence="1 2">GSMNP</strain>
    </source>
</reference>